<dbReference type="AlphaFoldDB" id="A0A8J5QQX4"/>
<proteinExistence type="predicted"/>
<comment type="caution">
    <text evidence="1">The sequence shown here is derived from an EMBL/GenBank/DDBJ whole genome shotgun (WGS) entry which is preliminary data.</text>
</comment>
<dbReference type="RefSeq" id="XP_049265055.1">
    <property type="nucleotide sequence ID" value="XM_049405314.1"/>
</dbReference>
<dbReference type="Pfam" id="PF10429">
    <property type="entry name" value="Mtr2"/>
    <property type="match status" value="1"/>
</dbReference>
<organism evidence="1 2">
    <name type="scientific">[Candida] subhashii</name>
    <dbReference type="NCBI Taxonomy" id="561895"/>
    <lineage>
        <taxon>Eukaryota</taxon>
        <taxon>Fungi</taxon>
        <taxon>Dikarya</taxon>
        <taxon>Ascomycota</taxon>
        <taxon>Saccharomycotina</taxon>
        <taxon>Pichiomycetes</taxon>
        <taxon>Debaryomycetaceae</taxon>
        <taxon>Spathaspora</taxon>
    </lineage>
</organism>
<evidence type="ECO:0000313" key="1">
    <source>
        <dbReference type="EMBL" id="KAG7664823.1"/>
    </source>
</evidence>
<name>A0A8J5QQX4_9ASCO</name>
<dbReference type="GeneID" id="73468441"/>
<reference evidence="1 2" key="1">
    <citation type="journal article" date="2021" name="DNA Res.">
        <title>Genome analysis of Candida subhashii reveals its hybrid nature and dual mitochondrial genome conformations.</title>
        <authorList>
            <person name="Mixao V."/>
            <person name="Hegedusova E."/>
            <person name="Saus E."/>
            <person name="Pryszcz L.P."/>
            <person name="Cillingova A."/>
            <person name="Nosek J."/>
            <person name="Gabaldon T."/>
        </authorList>
    </citation>
    <scope>NUCLEOTIDE SEQUENCE [LARGE SCALE GENOMIC DNA]</scope>
    <source>
        <strain evidence="1 2">CBS 10753</strain>
    </source>
</reference>
<dbReference type="Proteomes" id="UP000694255">
    <property type="component" value="Unassembled WGS sequence"/>
</dbReference>
<accession>A0A8J5QQX4</accession>
<gene>
    <name evidence="1" type="ORF">J8A68_001640</name>
</gene>
<protein>
    <submittedName>
        <fullName evidence="1">MTR2</fullName>
    </submittedName>
</protein>
<dbReference type="OrthoDB" id="25408at2759"/>
<evidence type="ECO:0000313" key="2">
    <source>
        <dbReference type="Proteomes" id="UP000694255"/>
    </source>
</evidence>
<sequence length="179" mass="19972">MNQQDPKPFLKKFLTSLDAPYISPTQSFPNVEAYAIQFGSNLKRTCAIIINGQPIIATPHEDAKLQFQKKWLATPLSQHQLTSFDCHLVPGTGNMVITFSAKVRFDQSGRNRLGESADLVHDNVGVTRSTSSRAVWGSWFGLNATIIVDELVINSSEGEIINSLNYRFTYIPEDTILKI</sequence>
<keyword evidence="2" id="KW-1185">Reference proteome</keyword>
<dbReference type="EMBL" id="JAGSYN010000063">
    <property type="protein sequence ID" value="KAG7664823.1"/>
    <property type="molecule type" value="Genomic_DNA"/>
</dbReference>
<dbReference type="InterPro" id="IPR019488">
    <property type="entry name" value="Nucl_pore_RNA_shuttling_Mtr2"/>
</dbReference>